<dbReference type="Proteomes" id="UP001447842">
    <property type="component" value="Chromosome"/>
</dbReference>
<dbReference type="InterPro" id="IPR036086">
    <property type="entry name" value="ParB/Sulfiredoxin_sf"/>
</dbReference>
<dbReference type="EMBL" id="CP147920">
    <property type="protein sequence ID" value="XAU15855.1"/>
    <property type="molecule type" value="Genomic_DNA"/>
</dbReference>
<dbReference type="RefSeq" id="WP_345970962.1">
    <property type="nucleotide sequence ID" value="NZ_CP147920.1"/>
</dbReference>
<dbReference type="InterPro" id="IPR041468">
    <property type="entry name" value="HTH_ParB/Spo0J"/>
</dbReference>
<evidence type="ECO:0000256" key="1">
    <source>
        <dbReference type="ARBA" id="ARBA00006295"/>
    </source>
</evidence>
<dbReference type="InterPro" id="IPR050336">
    <property type="entry name" value="Chromosome_partition/occlusion"/>
</dbReference>
<feature type="coiled-coil region" evidence="3">
    <location>
        <begin position="108"/>
        <end position="142"/>
    </location>
</feature>
<keyword evidence="3" id="KW-0175">Coiled coil</keyword>
<dbReference type="CDD" id="cd16393">
    <property type="entry name" value="SPO0J_N"/>
    <property type="match status" value="1"/>
</dbReference>
<dbReference type="InterPro" id="IPR004437">
    <property type="entry name" value="ParB/RepB/Spo0J"/>
</dbReference>
<dbReference type="NCBIfam" id="TIGR00180">
    <property type="entry name" value="parB_part"/>
    <property type="match status" value="1"/>
</dbReference>
<dbReference type="SUPFAM" id="SSF110849">
    <property type="entry name" value="ParB/Sulfiredoxin"/>
    <property type="match status" value="1"/>
</dbReference>
<dbReference type="Gene3D" id="3.90.1530.30">
    <property type="match status" value="1"/>
</dbReference>
<keyword evidence="2" id="KW-0159">Chromosome partition</keyword>
<evidence type="ECO:0000256" key="3">
    <source>
        <dbReference type="SAM" id="Coils"/>
    </source>
</evidence>
<name>A0ABZ3HBE3_9BACT</name>
<comment type="similarity">
    <text evidence="1">Belongs to the ParB family.</text>
</comment>
<dbReference type="Pfam" id="PF17762">
    <property type="entry name" value="HTH_ParB"/>
    <property type="match status" value="1"/>
</dbReference>
<evidence type="ECO:0000256" key="2">
    <source>
        <dbReference type="ARBA" id="ARBA00022829"/>
    </source>
</evidence>
<organism evidence="5 6">
    <name type="scientific">Sulfurimonas diazotrophicus</name>
    <dbReference type="NCBI Taxonomy" id="3131939"/>
    <lineage>
        <taxon>Bacteria</taxon>
        <taxon>Pseudomonadati</taxon>
        <taxon>Campylobacterota</taxon>
        <taxon>Epsilonproteobacteria</taxon>
        <taxon>Campylobacterales</taxon>
        <taxon>Sulfurimonadaceae</taxon>
        <taxon>Sulfurimonas</taxon>
    </lineage>
</organism>
<gene>
    <name evidence="5" type="ORF">WCY31_03925</name>
</gene>
<accession>A0ABZ3HBE3</accession>
<reference evidence="5 6" key="1">
    <citation type="submission" date="2024-03" db="EMBL/GenBank/DDBJ databases">
        <title>Sulfurimonas sp. HSL3-1.</title>
        <authorList>
            <person name="Wang S."/>
        </authorList>
    </citation>
    <scope>NUCLEOTIDE SEQUENCE [LARGE SCALE GENOMIC DNA]</scope>
    <source>
        <strain evidence="5 6">HSL3-1</strain>
    </source>
</reference>
<evidence type="ECO:0000313" key="6">
    <source>
        <dbReference type="Proteomes" id="UP001447842"/>
    </source>
</evidence>
<dbReference type="InterPro" id="IPR003115">
    <property type="entry name" value="ParB_N"/>
</dbReference>
<dbReference type="PANTHER" id="PTHR33375">
    <property type="entry name" value="CHROMOSOME-PARTITIONING PROTEIN PARB-RELATED"/>
    <property type="match status" value="1"/>
</dbReference>
<dbReference type="Gene3D" id="1.10.10.2830">
    <property type="match status" value="1"/>
</dbReference>
<feature type="domain" description="ParB-like N-terminal" evidence="4">
    <location>
        <begin position="33"/>
        <end position="122"/>
    </location>
</feature>
<dbReference type="PANTHER" id="PTHR33375:SF1">
    <property type="entry name" value="CHROMOSOME-PARTITIONING PROTEIN PARB-RELATED"/>
    <property type="match status" value="1"/>
</dbReference>
<evidence type="ECO:0000259" key="4">
    <source>
        <dbReference type="SMART" id="SM00470"/>
    </source>
</evidence>
<dbReference type="SMART" id="SM00470">
    <property type="entry name" value="ParB"/>
    <property type="match status" value="1"/>
</dbReference>
<dbReference type="Pfam" id="PF02195">
    <property type="entry name" value="ParB_N"/>
    <property type="match status" value="1"/>
</dbReference>
<sequence length="281" mass="31234">MAKAKSLGRGLGELLGEIEEAYDHEIPKNAQVVEVPLSQIRPNPFQPRKHFDEKALSELAASIKSHGLIQPIVLVEDVDGYILVAGERRWRASKLAKLKTIRAVIASLDEAQMRQHALIENIQREQLNVVELAQAYEELINLHGLTQEELAAVVHKSRSHITNTLRLLQLSKKTLSSLIDSTISAGHAKVLVGLTDKEQKVMVDSIHGQKLSVRETEQMVKRLKSRGEHEVQEKPKAPEYDLGAVRNALADGGFTVASGTNKITITFRDEQEIARFLDILG</sequence>
<evidence type="ECO:0000313" key="5">
    <source>
        <dbReference type="EMBL" id="XAU15855.1"/>
    </source>
</evidence>
<proteinExistence type="inferred from homology"/>
<protein>
    <submittedName>
        <fullName evidence="5">ParB/RepB/Spo0J family partition protein</fullName>
    </submittedName>
</protein>
<keyword evidence="6" id="KW-1185">Reference proteome</keyword>